<sequence>MSSYGTYTPYYNPPGQEPAVPVPFADAKDDNVRITKHEVNYSSHTVDMWVQWRMRPEEPLQTARFAEFDVHEAKPQMVFDYWDNLGGREAATKLTEKNVQAITDECESLYAIQFTGYDDMADIVVKGAIKSDHPRLVRKWNEAKKSRVTTEYCPPAPSGQLVAYWCD</sequence>
<evidence type="ECO:0000313" key="2">
    <source>
        <dbReference type="Proteomes" id="UP001152130"/>
    </source>
</evidence>
<dbReference type="AlphaFoldDB" id="A0A9W8PDJ4"/>
<reference evidence="1" key="1">
    <citation type="submission" date="2022-10" db="EMBL/GenBank/DDBJ databases">
        <title>Fusarium specimens isolated from Avocado Roots.</title>
        <authorList>
            <person name="Stajich J."/>
            <person name="Roper C."/>
            <person name="Heimlech-Rivalta G."/>
        </authorList>
    </citation>
    <scope>NUCLEOTIDE SEQUENCE</scope>
    <source>
        <strain evidence="1">CF00143</strain>
    </source>
</reference>
<name>A0A9W8PDJ4_9HYPO</name>
<gene>
    <name evidence="1" type="ORF">NW766_012806</name>
</gene>
<dbReference type="OrthoDB" id="433924at2759"/>
<dbReference type="Proteomes" id="UP001152130">
    <property type="component" value="Unassembled WGS sequence"/>
</dbReference>
<dbReference type="EMBL" id="JAPDHF010000031">
    <property type="protein sequence ID" value="KAJ4002680.1"/>
    <property type="molecule type" value="Genomic_DNA"/>
</dbReference>
<evidence type="ECO:0000313" key="1">
    <source>
        <dbReference type="EMBL" id="KAJ4002680.1"/>
    </source>
</evidence>
<keyword evidence="2" id="KW-1185">Reference proteome</keyword>
<organism evidence="1 2">
    <name type="scientific">Fusarium irregulare</name>
    <dbReference type="NCBI Taxonomy" id="2494466"/>
    <lineage>
        <taxon>Eukaryota</taxon>
        <taxon>Fungi</taxon>
        <taxon>Dikarya</taxon>
        <taxon>Ascomycota</taxon>
        <taxon>Pezizomycotina</taxon>
        <taxon>Sordariomycetes</taxon>
        <taxon>Hypocreomycetidae</taxon>
        <taxon>Hypocreales</taxon>
        <taxon>Nectriaceae</taxon>
        <taxon>Fusarium</taxon>
        <taxon>Fusarium incarnatum-equiseti species complex</taxon>
    </lineage>
</organism>
<protein>
    <submittedName>
        <fullName evidence="1">Uncharacterized protein</fullName>
    </submittedName>
</protein>
<comment type="caution">
    <text evidence="1">The sequence shown here is derived from an EMBL/GenBank/DDBJ whole genome shotgun (WGS) entry which is preliminary data.</text>
</comment>
<proteinExistence type="predicted"/>
<accession>A0A9W8PDJ4</accession>